<dbReference type="GO" id="GO:0016491">
    <property type="term" value="F:oxidoreductase activity"/>
    <property type="evidence" value="ECO:0007669"/>
    <property type="project" value="UniProtKB-KW"/>
</dbReference>
<keyword evidence="8" id="KW-1185">Reference proteome</keyword>
<comment type="pathway">
    <text evidence="1 5">Carotenoid biosynthesis.</text>
</comment>
<organism evidence="7 8">
    <name type="scientific">Marispirochaeta aestuarii</name>
    <dbReference type="NCBI Taxonomy" id="1963862"/>
    <lineage>
        <taxon>Bacteria</taxon>
        <taxon>Pseudomonadati</taxon>
        <taxon>Spirochaetota</taxon>
        <taxon>Spirochaetia</taxon>
        <taxon>Spirochaetales</taxon>
        <taxon>Spirochaetaceae</taxon>
        <taxon>Marispirochaeta</taxon>
    </lineage>
</organism>
<keyword evidence="4 5" id="KW-0560">Oxidoreductase</keyword>
<dbReference type="RefSeq" id="WP_083047901.1">
    <property type="nucleotide sequence ID" value="NZ_MWQY01000002.1"/>
</dbReference>
<dbReference type="GO" id="GO:0016117">
    <property type="term" value="P:carotenoid biosynthetic process"/>
    <property type="evidence" value="ECO:0007669"/>
    <property type="project" value="UniProtKB-KW"/>
</dbReference>
<comment type="caution">
    <text evidence="7">The sequence shown here is derived from an EMBL/GenBank/DDBJ whole genome shotgun (WGS) entry which is preliminary data.</text>
</comment>
<evidence type="ECO:0000313" key="7">
    <source>
        <dbReference type="EMBL" id="ORC37844.1"/>
    </source>
</evidence>
<dbReference type="NCBIfam" id="TIGR02734">
    <property type="entry name" value="crtI_fam"/>
    <property type="match status" value="1"/>
</dbReference>
<evidence type="ECO:0000256" key="2">
    <source>
        <dbReference type="ARBA" id="ARBA00006046"/>
    </source>
</evidence>
<feature type="domain" description="Amine oxidase" evidence="6">
    <location>
        <begin position="12"/>
        <end position="281"/>
    </location>
</feature>
<dbReference type="InterPro" id="IPR036188">
    <property type="entry name" value="FAD/NAD-bd_sf"/>
</dbReference>
<dbReference type="EMBL" id="MWQY01000002">
    <property type="protein sequence ID" value="ORC37844.1"/>
    <property type="molecule type" value="Genomic_DNA"/>
</dbReference>
<dbReference type="Proteomes" id="UP000192343">
    <property type="component" value="Unassembled WGS sequence"/>
</dbReference>
<protein>
    <recommendedName>
        <fullName evidence="6">Amine oxidase domain-containing protein</fullName>
    </recommendedName>
</protein>
<evidence type="ECO:0000313" key="8">
    <source>
        <dbReference type="Proteomes" id="UP000192343"/>
    </source>
</evidence>
<comment type="similarity">
    <text evidence="2 5">Belongs to the carotenoid/retinoid oxidoreductase family.</text>
</comment>
<dbReference type="InterPro" id="IPR014105">
    <property type="entry name" value="Carotenoid/retinoid_OxRdtase"/>
</dbReference>
<dbReference type="SUPFAM" id="SSF51905">
    <property type="entry name" value="FAD/NAD(P)-binding domain"/>
    <property type="match status" value="1"/>
</dbReference>
<reference evidence="7 8" key="1">
    <citation type="submission" date="2017-03" db="EMBL/GenBank/DDBJ databases">
        <title>Draft Genome sequence of Marispirochaeta sp. strain JC444.</title>
        <authorList>
            <person name="Shivani Y."/>
            <person name="Subhash Y."/>
            <person name="Sasikala C."/>
            <person name="Ramana C."/>
        </authorList>
    </citation>
    <scope>NUCLEOTIDE SEQUENCE [LARGE SCALE GENOMIC DNA]</scope>
    <source>
        <strain evidence="7 8">JC444</strain>
    </source>
</reference>
<dbReference type="AlphaFoldDB" id="A0A1Y1S209"/>
<keyword evidence="3 5" id="KW-0125">Carotenoid biosynthesis</keyword>
<evidence type="ECO:0000256" key="5">
    <source>
        <dbReference type="RuleBase" id="RU362075"/>
    </source>
</evidence>
<sequence>MGTRALVIGAGLGGIAAAGYLAAAGFDVEVFEQAEGPGGKAGSEMIGPYRFDTGPSLLTMPFVFDEWFESLGMRRSEHLGFVPLAPITRYFFSDGSALQSYSQRELFLDEIRSHTRENPEHVHDYLEACRKIYATAGSIFLRNSLHEKETWLSREFLRALPGLPFIGAMTKMDSINRRYFTDPRLIQLFNRYATYNGSSPYKTPGTMTLIPHVEYNLGAFGVEGGIRAIPDSMYAAARVKGALFHFSSPVEKILTEGHRVRGIRVGGERIESSVVVSNADVLSTYEKLLTAPDSPEARRYRTLEPSSSGIIFYWGVKKSFPGLGLHNIFFSSDYPGEFRWIFEKGDLPEDLTIYINITSKLSTADAPGERENWFVLINAPADCGQDWQTITRKVRRRVLEKLSSRLGIEIPPLLEAEGILTPPEIESRTSSTHGSLYGIASNSISASFRRHRNRCRYPEGLYFCGGSAHPGGGMPLVVLSGIIAAKLAIKNRRP</sequence>
<dbReference type="PANTHER" id="PTHR43734:SF7">
    <property type="entry name" value="4,4'-DIAPONEUROSPORENE OXYGENASE"/>
    <property type="match status" value="1"/>
</dbReference>
<evidence type="ECO:0000256" key="4">
    <source>
        <dbReference type="ARBA" id="ARBA00023002"/>
    </source>
</evidence>
<gene>
    <name evidence="7" type="ORF">B4O97_02255</name>
</gene>
<evidence type="ECO:0000256" key="3">
    <source>
        <dbReference type="ARBA" id="ARBA00022746"/>
    </source>
</evidence>
<dbReference type="OrthoDB" id="9814556at2"/>
<evidence type="ECO:0000259" key="6">
    <source>
        <dbReference type="Pfam" id="PF01593"/>
    </source>
</evidence>
<evidence type="ECO:0000256" key="1">
    <source>
        <dbReference type="ARBA" id="ARBA00004829"/>
    </source>
</evidence>
<dbReference type="InterPro" id="IPR002937">
    <property type="entry name" value="Amino_oxidase"/>
</dbReference>
<dbReference type="Gene3D" id="3.50.50.60">
    <property type="entry name" value="FAD/NAD(P)-binding domain"/>
    <property type="match status" value="2"/>
</dbReference>
<accession>A0A1Y1S209</accession>
<dbReference type="PANTHER" id="PTHR43734">
    <property type="entry name" value="PHYTOENE DESATURASE"/>
    <property type="match status" value="1"/>
</dbReference>
<name>A0A1Y1S209_9SPIO</name>
<dbReference type="Pfam" id="PF01593">
    <property type="entry name" value="Amino_oxidase"/>
    <property type="match status" value="1"/>
</dbReference>
<proteinExistence type="inferred from homology"/>
<dbReference type="STRING" id="1963862.B4O97_02255"/>